<protein>
    <recommendedName>
        <fullName evidence="3">Peptidase S9 prolyl oligopeptidase catalytic domain-containing protein</fullName>
    </recommendedName>
</protein>
<evidence type="ECO:0000259" key="3">
    <source>
        <dbReference type="Pfam" id="PF00326"/>
    </source>
</evidence>
<dbReference type="Pfam" id="PF07676">
    <property type="entry name" value="PD40"/>
    <property type="match status" value="3"/>
</dbReference>
<dbReference type="SUPFAM" id="SSF53474">
    <property type="entry name" value="alpha/beta-Hydrolases"/>
    <property type="match status" value="1"/>
</dbReference>
<feature type="domain" description="Peptidase S9 prolyl oligopeptidase catalytic" evidence="3">
    <location>
        <begin position="454"/>
        <end position="659"/>
    </location>
</feature>
<name>A0A381QB73_9ZZZZ</name>
<keyword evidence="2" id="KW-0645">Protease</keyword>
<dbReference type="SUPFAM" id="SSF82171">
    <property type="entry name" value="DPP6 N-terminal domain-like"/>
    <property type="match status" value="1"/>
</dbReference>
<keyword evidence="1" id="KW-0378">Hydrolase</keyword>
<reference evidence="4" key="1">
    <citation type="submission" date="2018-05" db="EMBL/GenBank/DDBJ databases">
        <authorList>
            <person name="Lanie J.A."/>
            <person name="Ng W.-L."/>
            <person name="Kazmierczak K.M."/>
            <person name="Andrzejewski T.M."/>
            <person name="Davidsen T.M."/>
            <person name="Wayne K.J."/>
            <person name="Tettelin H."/>
            <person name="Glass J.I."/>
            <person name="Rusch D."/>
            <person name="Podicherti R."/>
            <person name="Tsui H.-C.T."/>
            <person name="Winkler M.E."/>
        </authorList>
    </citation>
    <scope>NUCLEOTIDE SEQUENCE</scope>
</reference>
<dbReference type="InterPro" id="IPR001375">
    <property type="entry name" value="Peptidase_S9_cat"/>
</dbReference>
<dbReference type="InterPro" id="IPR011659">
    <property type="entry name" value="WD40"/>
</dbReference>
<sequence length="679" mass="75978">MMLFRFNPETVMRNLTLLIVFVLAVPVAGQERRAMTTDDGLDMVQVGGAMISPDGSWVLFSKSELNWEENERETTWWRVSTEGGEPYRYIGDDGGGNFQFSPDGSRLAFTRSVDDESQLFLLPTTGGEAVQLSEHETSIGSYAWSEDGSKIIFVATEPRTEEEEEAREAGYDAIFVDEGPNGQQSGNWNNLWLIEVESGAERRLTDTDHRIGSFSVAPNGDRILFTSRIENRRNQQNLSEIQLLEVEAGTIRRLTDNSAPEGRLSWAPDGRSFAYTARTDGEWELLLDKIWVMDPDGGDRRIVSGAFDGNIGNFVWAPDASAILFSGLHGTNNNLYRINLGSDSVEQITSSVGSLAPSSFSRDRVKMAYVFQDFDTPADIWVGPTDGTGAVQLTDVNPTITDELVLGQGEVIRWESRDGTEIEGILMLPAEYQSGMLPLLLHIHGGPAGVFRNSFSASNHVWAGLGYAQLFPNVRGSSGYDDDLLRGNLRDIGSGDYEDLMTGVDELISRGIADPDKLGLRGWSYGGILGGWTITQTDRFKGASVGAMVSDWTSEYGPGFNHDVRLWYIGGTPWDNTDEWRERSALTHVANVTTPTLVLHGINDRTDTEPQSMMFFQALKDQGKITRYIRFPREPHGFQEPRHQRTRDVEEIRWIQKYVRNIEWTPWERPEKNEKKVVS</sequence>
<dbReference type="Pfam" id="PF00326">
    <property type="entry name" value="Peptidase_S9"/>
    <property type="match status" value="1"/>
</dbReference>
<dbReference type="EMBL" id="UINC01001265">
    <property type="protein sequence ID" value="SUZ76104.1"/>
    <property type="molecule type" value="Genomic_DNA"/>
</dbReference>
<evidence type="ECO:0000313" key="4">
    <source>
        <dbReference type="EMBL" id="SUZ76104.1"/>
    </source>
</evidence>
<keyword evidence="2" id="KW-0720">Serine protease</keyword>
<evidence type="ECO:0000256" key="1">
    <source>
        <dbReference type="ARBA" id="ARBA00022801"/>
    </source>
</evidence>
<dbReference type="PANTHER" id="PTHR42776">
    <property type="entry name" value="SERINE PEPTIDASE S9 FAMILY MEMBER"/>
    <property type="match status" value="1"/>
</dbReference>
<dbReference type="AlphaFoldDB" id="A0A381QB73"/>
<dbReference type="Gene3D" id="2.120.10.30">
    <property type="entry name" value="TolB, C-terminal domain"/>
    <property type="match status" value="2"/>
</dbReference>
<dbReference type="GO" id="GO:0004252">
    <property type="term" value="F:serine-type endopeptidase activity"/>
    <property type="evidence" value="ECO:0007669"/>
    <property type="project" value="TreeGrafter"/>
</dbReference>
<gene>
    <name evidence="4" type="ORF">METZ01_LOCUS28958</name>
</gene>
<dbReference type="InterPro" id="IPR029058">
    <property type="entry name" value="AB_hydrolase_fold"/>
</dbReference>
<dbReference type="GO" id="GO:0006508">
    <property type="term" value="P:proteolysis"/>
    <property type="evidence" value="ECO:0007669"/>
    <property type="project" value="InterPro"/>
</dbReference>
<organism evidence="4">
    <name type="scientific">marine metagenome</name>
    <dbReference type="NCBI Taxonomy" id="408172"/>
    <lineage>
        <taxon>unclassified sequences</taxon>
        <taxon>metagenomes</taxon>
        <taxon>ecological metagenomes</taxon>
    </lineage>
</organism>
<evidence type="ECO:0000256" key="2">
    <source>
        <dbReference type="ARBA" id="ARBA00022825"/>
    </source>
</evidence>
<dbReference type="Gene3D" id="3.40.50.1820">
    <property type="entry name" value="alpha/beta hydrolase"/>
    <property type="match status" value="1"/>
</dbReference>
<accession>A0A381QB73</accession>
<proteinExistence type="predicted"/>
<dbReference type="PANTHER" id="PTHR42776:SF27">
    <property type="entry name" value="DIPEPTIDYL PEPTIDASE FAMILY MEMBER 6"/>
    <property type="match status" value="1"/>
</dbReference>
<dbReference type="InterPro" id="IPR011042">
    <property type="entry name" value="6-blade_b-propeller_TolB-like"/>
</dbReference>